<protein>
    <recommendedName>
        <fullName evidence="3">YbbR-like domain-containing protein</fullName>
    </recommendedName>
</protein>
<evidence type="ECO:0000313" key="1">
    <source>
        <dbReference type="EMBL" id="MDN4165988.1"/>
    </source>
</evidence>
<name>A0ABT8F691_9BACT</name>
<proteinExistence type="predicted"/>
<accession>A0ABT8F691</accession>
<evidence type="ECO:0000313" key="2">
    <source>
        <dbReference type="Proteomes" id="UP001168552"/>
    </source>
</evidence>
<dbReference type="PANTHER" id="PTHR37804">
    <property type="entry name" value="CDAA REGULATORY PROTEIN CDAR"/>
    <property type="match status" value="1"/>
</dbReference>
<organism evidence="1 2">
    <name type="scientific">Shiella aurantiaca</name>
    <dbReference type="NCBI Taxonomy" id="3058365"/>
    <lineage>
        <taxon>Bacteria</taxon>
        <taxon>Pseudomonadati</taxon>
        <taxon>Bacteroidota</taxon>
        <taxon>Cytophagia</taxon>
        <taxon>Cytophagales</taxon>
        <taxon>Shiellaceae</taxon>
        <taxon>Shiella</taxon>
    </lineage>
</organism>
<evidence type="ECO:0008006" key="3">
    <source>
        <dbReference type="Google" id="ProtNLM"/>
    </source>
</evidence>
<dbReference type="PANTHER" id="PTHR37804:SF1">
    <property type="entry name" value="CDAA REGULATORY PROTEIN CDAR"/>
    <property type="match status" value="1"/>
</dbReference>
<reference evidence="1" key="1">
    <citation type="submission" date="2023-06" db="EMBL/GenBank/DDBJ databases">
        <title>Cytophagales bacterium Strain LB-30, isolated from soil.</title>
        <authorList>
            <person name="Liu B."/>
        </authorList>
    </citation>
    <scope>NUCLEOTIDE SEQUENCE</scope>
    <source>
        <strain evidence="1">LB-30</strain>
    </source>
</reference>
<dbReference type="Gene3D" id="2.170.120.40">
    <property type="entry name" value="YbbR-like domain"/>
    <property type="match status" value="1"/>
</dbReference>
<dbReference type="RefSeq" id="WP_320004523.1">
    <property type="nucleotide sequence ID" value="NZ_JAUHJS010000005.1"/>
</dbReference>
<comment type="caution">
    <text evidence="1">The sequence shown here is derived from an EMBL/GenBank/DDBJ whole genome shotgun (WGS) entry which is preliminary data.</text>
</comment>
<dbReference type="Proteomes" id="UP001168552">
    <property type="component" value="Unassembled WGS sequence"/>
</dbReference>
<dbReference type="InterPro" id="IPR053154">
    <property type="entry name" value="c-di-AMP_regulator"/>
</dbReference>
<dbReference type="EMBL" id="JAUHJS010000005">
    <property type="protein sequence ID" value="MDN4165988.1"/>
    <property type="molecule type" value="Genomic_DNA"/>
</dbReference>
<gene>
    <name evidence="1" type="ORF">QWY31_10775</name>
</gene>
<sequence length="324" mass="36959">MKTIQSFFFQLGSFLLPSSRENLKVVVLSILAATTFWFFTALNKNYTTQINYPISFVYEREGLMEVAENAKEISIDVSGGGWNLLRKTVWFNVPEVVIPIENPLNTHYIRGAALYPEIASQLKEIKLNYVVTDTLFFDIQRIDTLKVALFVPDSAISLETDHRVTSDVMINPDTLLVVGPEKILAQLDGRLAIPLRQTEIDNNFRERINVPKYPFEKVQISPPSVEVFFEVTRYVHKEILVPISYLGAFKDRKAQVSDSTSKVIITLPFKDSKITLVADSFRVIADKRKLNLKDSTLTLTLDKYPAEFTEIRLEKPQVKVSYAE</sequence>
<keyword evidence="2" id="KW-1185">Reference proteome</keyword>